<evidence type="ECO:0008006" key="3">
    <source>
        <dbReference type="Google" id="ProtNLM"/>
    </source>
</evidence>
<comment type="caution">
    <text evidence="1">The sequence shown here is derived from an EMBL/GenBank/DDBJ whole genome shotgun (WGS) entry which is preliminary data.</text>
</comment>
<reference evidence="1 2" key="1">
    <citation type="submission" date="2023-08" db="EMBL/GenBank/DDBJ databases">
        <title>Black Yeasts Isolated from many extreme environments.</title>
        <authorList>
            <person name="Coleine C."/>
            <person name="Stajich J.E."/>
            <person name="Selbmann L."/>
        </authorList>
    </citation>
    <scope>NUCLEOTIDE SEQUENCE [LARGE SCALE GENOMIC DNA]</scope>
    <source>
        <strain evidence="1 2">CCFEE 5792</strain>
    </source>
</reference>
<sequence length="371" mass="41165">MIVPTIQLAFDVFHVRNSHNHEFMQWMTKPATSAYHAGAAGLQLLFDMQVSPGCGQTRQCLSHKVKALEYLRQTVSTSPSSVSDDELLVILSLASVERTVDMRAHHYHLEVLAKIVAAQGGLERVADHPKCTISQFDAWWSLSTGSRFFSTPQYLPQPAASAEVMSTRYRDEIKDLPSGFQAVILNGAFSSSIIEILIRLTFVYRKACLERDARGNLVGLPYTARPVWRTFQEACPALDAPGPDTEKLLALAVVLYCGIGFDSAPISSNGGLAARAELFKLLKQDTPPSASTQEEHHFHFWIWVVTICAWQTPSGSGLLPPGIELLRVLRERFPSLTEPRAAEHALGMFFWKKRLTGLLAQEDFCAPRQSA</sequence>
<evidence type="ECO:0000313" key="1">
    <source>
        <dbReference type="EMBL" id="KAK5046069.1"/>
    </source>
</evidence>
<keyword evidence="2" id="KW-1185">Reference proteome</keyword>
<dbReference type="EMBL" id="JAVRRD010000032">
    <property type="protein sequence ID" value="KAK5046069.1"/>
    <property type="molecule type" value="Genomic_DNA"/>
</dbReference>
<dbReference type="GeneID" id="89976689"/>
<dbReference type="AlphaFoldDB" id="A0AAV9MWJ9"/>
<evidence type="ECO:0000313" key="2">
    <source>
        <dbReference type="Proteomes" id="UP001358417"/>
    </source>
</evidence>
<proteinExistence type="predicted"/>
<dbReference type="Proteomes" id="UP001358417">
    <property type="component" value="Unassembled WGS sequence"/>
</dbReference>
<dbReference type="RefSeq" id="XP_064701668.1">
    <property type="nucleotide sequence ID" value="XM_064852071.1"/>
</dbReference>
<name>A0AAV9MWJ9_9EURO</name>
<organism evidence="1 2">
    <name type="scientific">Exophiala bonariae</name>
    <dbReference type="NCBI Taxonomy" id="1690606"/>
    <lineage>
        <taxon>Eukaryota</taxon>
        <taxon>Fungi</taxon>
        <taxon>Dikarya</taxon>
        <taxon>Ascomycota</taxon>
        <taxon>Pezizomycotina</taxon>
        <taxon>Eurotiomycetes</taxon>
        <taxon>Chaetothyriomycetidae</taxon>
        <taxon>Chaetothyriales</taxon>
        <taxon>Herpotrichiellaceae</taxon>
        <taxon>Exophiala</taxon>
    </lineage>
</organism>
<gene>
    <name evidence="1" type="ORF">LTR84_008526</name>
</gene>
<protein>
    <recommendedName>
        <fullName evidence="3">Transcription factor domain-containing protein</fullName>
    </recommendedName>
</protein>
<accession>A0AAV9MWJ9</accession>